<reference evidence="6" key="3">
    <citation type="journal article" date="2017" name="Nature">
        <title>Genome sequence of the progenitor of the wheat D genome Aegilops tauschii.</title>
        <authorList>
            <person name="Luo M.C."/>
            <person name="Gu Y.Q."/>
            <person name="Puiu D."/>
            <person name="Wang H."/>
            <person name="Twardziok S.O."/>
            <person name="Deal K.R."/>
            <person name="Huo N."/>
            <person name="Zhu T."/>
            <person name="Wang L."/>
            <person name="Wang Y."/>
            <person name="McGuire P.E."/>
            <person name="Liu S."/>
            <person name="Long H."/>
            <person name="Ramasamy R.K."/>
            <person name="Rodriguez J.C."/>
            <person name="Van S.L."/>
            <person name="Yuan L."/>
            <person name="Wang Z."/>
            <person name="Xia Z."/>
            <person name="Xiao L."/>
            <person name="Anderson O.D."/>
            <person name="Ouyang S."/>
            <person name="Liang Y."/>
            <person name="Zimin A.V."/>
            <person name="Pertea G."/>
            <person name="Qi P."/>
            <person name="Bennetzen J.L."/>
            <person name="Dai X."/>
            <person name="Dawson M.W."/>
            <person name="Muller H.G."/>
            <person name="Kugler K."/>
            <person name="Rivarola-Duarte L."/>
            <person name="Spannagl M."/>
            <person name="Mayer K.F.X."/>
            <person name="Lu F.H."/>
            <person name="Bevan M.W."/>
            <person name="Leroy P."/>
            <person name="Li P."/>
            <person name="You F.M."/>
            <person name="Sun Q."/>
            <person name="Liu Z."/>
            <person name="Lyons E."/>
            <person name="Wicker T."/>
            <person name="Salzberg S.L."/>
            <person name="Devos K.M."/>
            <person name="Dvorak J."/>
        </authorList>
    </citation>
    <scope>NUCLEOTIDE SEQUENCE [LARGE SCALE GENOMIC DNA]</scope>
    <source>
        <strain evidence="6">cv. AL8/78</strain>
    </source>
</reference>
<comment type="similarity">
    <text evidence="1 3">Belongs to the thiolase-like superfamily. Chalcone/stilbene synthases family.</text>
</comment>
<dbReference type="FunFam" id="3.40.47.10:FF:000025">
    <property type="entry name" value="Chalcone synthase 2"/>
    <property type="match status" value="1"/>
</dbReference>
<dbReference type="SUPFAM" id="SSF53901">
    <property type="entry name" value="Thiolase-like"/>
    <property type="match status" value="2"/>
</dbReference>
<dbReference type="KEGG" id="ats:109772782"/>
<dbReference type="PANTHER" id="PTHR11877">
    <property type="entry name" value="HYDROXYMETHYLGLUTARYL-COA SYNTHASE"/>
    <property type="match status" value="1"/>
</dbReference>
<dbReference type="Gene3D" id="3.40.47.10">
    <property type="match status" value="2"/>
</dbReference>
<dbReference type="Proteomes" id="UP000015105">
    <property type="component" value="Chromosome 4D"/>
</dbReference>
<dbReference type="AlphaFoldDB" id="A0A453J7R2"/>
<protein>
    <submittedName>
        <fullName evidence="6">Uncharacterized protein</fullName>
    </submittedName>
</protein>
<name>A0A453J7R2_AEGTS</name>
<dbReference type="Pfam" id="PF02797">
    <property type="entry name" value="Chal_sti_synt_C"/>
    <property type="match status" value="2"/>
</dbReference>
<evidence type="ECO:0000259" key="4">
    <source>
        <dbReference type="Pfam" id="PF00195"/>
    </source>
</evidence>
<evidence type="ECO:0000313" key="7">
    <source>
        <dbReference type="Proteomes" id="UP000015105"/>
    </source>
</evidence>
<reference evidence="7" key="2">
    <citation type="journal article" date="2017" name="Nat. Plants">
        <title>The Aegilops tauschii genome reveals multiple impacts of transposons.</title>
        <authorList>
            <person name="Zhao G."/>
            <person name="Zou C."/>
            <person name="Li K."/>
            <person name="Wang K."/>
            <person name="Li T."/>
            <person name="Gao L."/>
            <person name="Zhang X."/>
            <person name="Wang H."/>
            <person name="Yang Z."/>
            <person name="Liu X."/>
            <person name="Jiang W."/>
            <person name="Mao L."/>
            <person name="Kong X."/>
            <person name="Jiao Y."/>
            <person name="Jia J."/>
        </authorList>
    </citation>
    <scope>NUCLEOTIDE SEQUENCE [LARGE SCALE GENOMIC DNA]</scope>
    <source>
        <strain evidence="7">cv. AL8/78</strain>
    </source>
</reference>
<dbReference type="GO" id="GO:0016747">
    <property type="term" value="F:acyltransferase activity, transferring groups other than amino-acyl groups"/>
    <property type="evidence" value="ECO:0007669"/>
    <property type="project" value="InterPro"/>
</dbReference>
<dbReference type="CDD" id="cd00831">
    <property type="entry name" value="CHS_like"/>
    <property type="match status" value="1"/>
</dbReference>
<dbReference type="Gramene" id="AET4Gv20827400.1">
    <property type="protein sequence ID" value="AET4Gv20827400.1"/>
    <property type="gene ID" value="AET4Gv20827400"/>
</dbReference>
<reference evidence="6" key="5">
    <citation type="journal article" date="2021" name="G3 (Bethesda)">
        <title>Aegilops tauschii genome assembly Aet v5.0 features greater sequence contiguity and improved annotation.</title>
        <authorList>
            <person name="Wang L."/>
            <person name="Zhu T."/>
            <person name="Rodriguez J.C."/>
            <person name="Deal K.R."/>
            <person name="Dubcovsky J."/>
            <person name="McGuire P.E."/>
            <person name="Lux T."/>
            <person name="Spannagl M."/>
            <person name="Mayer K.F.X."/>
            <person name="Baldrich P."/>
            <person name="Meyers B.C."/>
            <person name="Huo N."/>
            <person name="Gu Y.Q."/>
            <person name="Zhou H."/>
            <person name="Devos K.M."/>
            <person name="Bennetzen J.L."/>
            <person name="Unver T."/>
            <person name="Budak H."/>
            <person name="Gulick P.J."/>
            <person name="Galiba G."/>
            <person name="Kalapos B."/>
            <person name="Nelson D.R."/>
            <person name="Li P."/>
            <person name="You F.M."/>
            <person name="Luo M.C."/>
            <person name="Dvorak J."/>
        </authorList>
    </citation>
    <scope>NUCLEOTIDE SEQUENCE [LARGE SCALE GENOMIC DNA]</scope>
    <source>
        <strain evidence="6">cv. AL8/78</strain>
    </source>
</reference>
<dbReference type="GO" id="GO:0030639">
    <property type="term" value="P:polyketide biosynthetic process"/>
    <property type="evidence" value="ECO:0007669"/>
    <property type="project" value="TreeGrafter"/>
</dbReference>
<evidence type="ECO:0000313" key="6">
    <source>
        <dbReference type="EnsemblPlants" id="AET4Gv20827400.1"/>
    </source>
</evidence>
<proteinExistence type="inferred from homology"/>
<dbReference type="EnsemblPlants" id="AET4Gv20827400.1">
    <property type="protein sequence ID" value="AET4Gv20827400.1"/>
    <property type="gene ID" value="AET4Gv20827400"/>
</dbReference>
<dbReference type="STRING" id="200361.A0A453J7R2"/>
<keyword evidence="3" id="KW-0012">Acyltransferase</keyword>
<dbReference type="PANTHER" id="PTHR11877:SF107">
    <property type="entry name" value="CHALCONE_STILBENE SYNTHASE C-TERMINAL DOMAIN-CONTAINING PROTEIN"/>
    <property type="match status" value="1"/>
</dbReference>
<evidence type="ECO:0000259" key="5">
    <source>
        <dbReference type="Pfam" id="PF02797"/>
    </source>
</evidence>
<dbReference type="InterPro" id="IPR001099">
    <property type="entry name" value="Chalcone/stilbene_synt_N"/>
</dbReference>
<dbReference type="OrthoDB" id="633494at2759"/>
<dbReference type="InterPro" id="IPR012328">
    <property type="entry name" value="Chalcone/stilbene_synt_C"/>
</dbReference>
<dbReference type="GeneID" id="109772782"/>
<dbReference type="InterPro" id="IPR011141">
    <property type="entry name" value="Polyketide_synthase_type-III"/>
</dbReference>
<accession>A0A453J7R2</accession>
<feature type="domain" description="Chalcone/stilbene synthase C-terminal" evidence="5">
    <location>
        <begin position="238"/>
        <end position="288"/>
    </location>
</feature>
<dbReference type="Pfam" id="PF00195">
    <property type="entry name" value="Chal_sti_synt_N"/>
    <property type="match status" value="1"/>
</dbReference>
<evidence type="ECO:0000256" key="2">
    <source>
        <dbReference type="PIRSR" id="PIRSR000451-1"/>
    </source>
</evidence>
<reference evidence="6" key="4">
    <citation type="submission" date="2019-03" db="UniProtKB">
        <authorList>
            <consortium name="EnsemblPlants"/>
        </authorList>
    </citation>
    <scope>IDENTIFICATION</scope>
</reference>
<dbReference type="GO" id="GO:0010208">
    <property type="term" value="P:pollen wall assembly"/>
    <property type="evidence" value="ECO:0007669"/>
    <property type="project" value="UniProtKB-ARBA"/>
</dbReference>
<sequence length="402" mass="42643">MAMGSCGIRGGAAARRHAAMLGIGTANPTGVLVPQDVFAENLFRVTNSDHLPELKEKLKRICEKSGIEKRHFHLTEETVAAHPELLDRELPSLDTRVDMTADAVPKLAQCAAAKAIAEWGRPAADITHLVFSTYSACQAPSADLRLAALLGLRPTVSRTMLSLHGCYGGGRALSLAKELAENNRGARVLVACSEMTLVCFGAPDGGNIVGHALFGDGAGAVVVGAGPFLDGERRPIFEMVSATQTTIPRTEHALGMRVSGGGIDFHLAIQVPTLVGQNVEQCLVDAFRGAIVDDDDHDGGAAPPPPSPCSGNGNGRWNDLFWAVHPGGRPILDKIDKVLMLEAEKLAASRHVLREYGNLSGATIVFVLDELRRGRSPLPEWGALLAFGPGITIEAMVLRCPR</sequence>
<feature type="domain" description="Chalcone/stilbene synthase N-terminal" evidence="4">
    <location>
        <begin position="13"/>
        <end position="227"/>
    </location>
</feature>
<reference evidence="7" key="1">
    <citation type="journal article" date="2014" name="Science">
        <title>Ancient hybridizations among the ancestral genomes of bread wheat.</title>
        <authorList>
            <consortium name="International Wheat Genome Sequencing Consortium,"/>
            <person name="Marcussen T."/>
            <person name="Sandve S.R."/>
            <person name="Heier L."/>
            <person name="Spannagl M."/>
            <person name="Pfeifer M."/>
            <person name="Jakobsen K.S."/>
            <person name="Wulff B.B."/>
            <person name="Steuernagel B."/>
            <person name="Mayer K.F."/>
            <person name="Olsen O.A."/>
        </authorList>
    </citation>
    <scope>NUCLEOTIDE SEQUENCE [LARGE SCALE GENOMIC DNA]</scope>
    <source>
        <strain evidence="7">cv. AL8/78</strain>
    </source>
</reference>
<evidence type="ECO:0000256" key="3">
    <source>
        <dbReference type="RuleBase" id="RU003633"/>
    </source>
</evidence>
<organism evidence="6 7">
    <name type="scientific">Aegilops tauschii subsp. strangulata</name>
    <name type="common">Goatgrass</name>
    <dbReference type="NCBI Taxonomy" id="200361"/>
    <lineage>
        <taxon>Eukaryota</taxon>
        <taxon>Viridiplantae</taxon>
        <taxon>Streptophyta</taxon>
        <taxon>Embryophyta</taxon>
        <taxon>Tracheophyta</taxon>
        <taxon>Spermatophyta</taxon>
        <taxon>Magnoliopsida</taxon>
        <taxon>Liliopsida</taxon>
        <taxon>Poales</taxon>
        <taxon>Poaceae</taxon>
        <taxon>BOP clade</taxon>
        <taxon>Pooideae</taxon>
        <taxon>Triticodae</taxon>
        <taxon>Triticeae</taxon>
        <taxon>Triticinae</taxon>
        <taxon>Aegilops</taxon>
    </lineage>
</organism>
<dbReference type="PIRSF" id="PIRSF000451">
    <property type="entry name" value="PKS_III"/>
    <property type="match status" value="1"/>
</dbReference>
<keyword evidence="3" id="KW-0808">Transferase</keyword>
<dbReference type="FunFam" id="3.40.47.10:FF:000014">
    <property type="entry name" value="Chalcone synthase 1"/>
    <property type="match status" value="1"/>
</dbReference>
<dbReference type="OMA" id="DEFPEWG"/>
<dbReference type="InterPro" id="IPR016039">
    <property type="entry name" value="Thiolase-like"/>
</dbReference>
<dbReference type="RefSeq" id="XP_020187066.1">
    <property type="nucleotide sequence ID" value="XM_020331477.4"/>
</dbReference>
<evidence type="ECO:0000256" key="1">
    <source>
        <dbReference type="ARBA" id="ARBA00005531"/>
    </source>
</evidence>
<feature type="domain" description="Chalcone/stilbene synthase C-terminal" evidence="5">
    <location>
        <begin position="313"/>
        <end position="399"/>
    </location>
</feature>
<feature type="active site" description="Acyl-thioester intermediate" evidence="2">
    <location>
        <position position="166"/>
    </location>
</feature>
<keyword evidence="7" id="KW-1185">Reference proteome</keyword>